<keyword evidence="3" id="KW-0031">Aminopeptidase</keyword>
<feature type="non-terminal residue" evidence="3">
    <location>
        <position position="358"/>
    </location>
</feature>
<dbReference type="InterPro" id="IPR032416">
    <property type="entry name" value="Peptidase_M24_C"/>
</dbReference>
<dbReference type="AlphaFoldDB" id="A0A0L7L2G6"/>
<dbReference type="Pfam" id="PF16188">
    <property type="entry name" value="Peptidase_M24_C"/>
    <property type="match status" value="1"/>
</dbReference>
<dbReference type="InterPro" id="IPR036005">
    <property type="entry name" value="Creatinase/aminopeptidase-like"/>
</dbReference>
<organism evidence="3 4">
    <name type="scientific">Operophtera brumata</name>
    <name type="common">Winter moth</name>
    <name type="synonym">Phalaena brumata</name>
    <dbReference type="NCBI Taxonomy" id="104452"/>
    <lineage>
        <taxon>Eukaryota</taxon>
        <taxon>Metazoa</taxon>
        <taxon>Ecdysozoa</taxon>
        <taxon>Arthropoda</taxon>
        <taxon>Hexapoda</taxon>
        <taxon>Insecta</taxon>
        <taxon>Pterygota</taxon>
        <taxon>Neoptera</taxon>
        <taxon>Endopterygota</taxon>
        <taxon>Lepidoptera</taxon>
        <taxon>Glossata</taxon>
        <taxon>Ditrysia</taxon>
        <taxon>Geometroidea</taxon>
        <taxon>Geometridae</taxon>
        <taxon>Larentiinae</taxon>
        <taxon>Operophtera</taxon>
    </lineage>
</organism>
<evidence type="ECO:0000313" key="3">
    <source>
        <dbReference type="EMBL" id="KOB69668.1"/>
    </source>
</evidence>
<keyword evidence="3" id="KW-0645">Protease</keyword>
<dbReference type="STRING" id="104452.A0A0L7L2G6"/>
<sequence>MGTESKGQKYPQRVRKVLIALQLLLRYSGKTSDITIFELPYLKYFERVNDYTTIYTELRRSPESKILVPASGTFQRGASAAVAQSVPPAKRLFQTSPIIYLKAMKNDAELSVAKTVDDTRETQAGYIGNSMKTRVAFSTNGAEPEYRPTAVSNKRIFKNATLVVHSGGQYAEGTTVVTRTVHFGIPTREERRAYTTVLRSMAALAMLSMPAELAAAHADPVARAPIWNAKQDYVHPTGYGVGSALNRREDPVVIDYRYDTNLHTFSAGYFVTAGWYDVNKFGVRLGNILEVEAKPNGYLGFTVTTLLPYEPKLIERSLLTEYEINWLNSYNARIRKIVGPELKAQGLTDVLYWMMNKT</sequence>
<evidence type="ECO:0000259" key="2">
    <source>
        <dbReference type="Pfam" id="PF16188"/>
    </source>
</evidence>
<gene>
    <name evidence="3" type="ORF">OBRU01_16364</name>
</gene>
<dbReference type="InterPro" id="IPR050422">
    <property type="entry name" value="X-Pro_aminopeptidase_P"/>
</dbReference>
<feature type="domain" description="Peptidase M24" evidence="1">
    <location>
        <begin position="108"/>
        <end position="292"/>
    </location>
</feature>
<feature type="domain" description="Peptidase M24 C-terminal" evidence="2">
    <location>
        <begin position="297"/>
        <end position="358"/>
    </location>
</feature>
<dbReference type="SUPFAM" id="SSF55920">
    <property type="entry name" value="Creatinase/aminopeptidase"/>
    <property type="match status" value="1"/>
</dbReference>
<dbReference type="PANTHER" id="PTHR43763:SF6">
    <property type="entry name" value="XAA-PRO AMINOPEPTIDASE 1"/>
    <property type="match status" value="1"/>
</dbReference>
<dbReference type="Pfam" id="PF00557">
    <property type="entry name" value="Peptidase_M24"/>
    <property type="match status" value="1"/>
</dbReference>
<evidence type="ECO:0000259" key="1">
    <source>
        <dbReference type="Pfam" id="PF00557"/>
    </source>
</evidence>
<evidence type="ECO:0000313" key="4">
    <source>
        <dbReference type="Proteomes" id="UP000037510"/>
    </source>
</evidence>
<dbReference type="PANTHER" id="PTHR43763">
    <property type="entry name" value="XAA-PRO AMINOPEPTIDASE 1"/>
    <property type="match status" value="1"/>
</dbReference>
<dbReference type="GO" id="GO:0004177">
    <property type="term" value="F:aminopeptidase activity"/>
    <property type="evidence" value="ECO:0007669"/>
    <property type="project" value="UniProtKB-KW"/>
</dbReference>
<dbReference type="EMBL" id="JTDY01003365">
    <property type="protein sequence ID" value="KOB69668.1"/>
    <property type="molecule type" value="Genomic_DNA"/>
</dbReference>
<dbReference type="Proteomes" id="UP000037510">
    <property type="component" value="Unassembled WGS sequence"/>
</dbReference>
<keyword evidence="4" id="KW-1185">Reference proteome</keyword>
<reference evidence="3 4" key="1">
    <citation type="journal article" date="2015" name="Genome Biol. Evol.">
        <title>The genome of winter moth (Operophtera brumata) provides a genomic perspective on sexual dimorphism and phenology.</title>
        <authorList>
            <person name="Derks M.F."/>
            <person name="Smit S."/>
            <person name="Salis L."/>
            <person name="Schijlen E."/>
            <person name="Bossers A."/>
            <person name="Mateman C."/>
            <person name="Pijl A.S."/>
            <person name="de Ridder D."/>
            <person name="Groenen M.A."/>
            <person name="Visser M.E."/>
            <person name="Megens H.J."/>
        </authorList>
    </citation>
    <scope>NUCLEOTIDE SEQUENCE [LARGE SCALE GENOMIC DNA]</scope>
    <source>
        <strain evidence="3">WM2013NL</strain>
        <tissue evidence="3">Head and thorax</tissue>
    </source>
</reference>
<protein>
    <submittedName>
        <fullName evidence="3">Xaa-pro aminopeptidase</fullName>
    </submittedName>
</protein>
<comment type="caution">
    <text evidence="3">The sequence shown here is derived from an EMBL/GenBank/DDBJ whole genome shotgun (WGS) entry which is preliminary data.</text>
</comment>
<accession>A0A0L7L2G6</accession>
<dbReference type="InterPro" id="IPR000994">
    <property type="entry name" value="Pept_M24"/>
</dbReference>
<keyword evidence="3" id="KW-0378">Hydrolase</keyword>
<dbReference type="Gene3D" id="3.90.230.10">
    <property type="entry name" value="Creatinase/methionine aminopeptidase superfamily"/>
    <property type="match status" value="1"/>
</dbReference>
<name>A0A0L7L2G6_OPEBR</name>
<proteinExistence type="predicted"/>